<evidence type="ECO:0000256" key="1">
    <source>
        <dbReference type="ARBA" id="ARBA00022723"/>
    </source>
</evidence>
<keyword evidence="3" id="KW-0051">Antiviral defense</keyword>
<dbReference type="NCBIfam" id="TIGR01596">
    <property type="entry name" value="cas3_HD"/>
    <property type="match status" value="1"/>
</dbReference>
<accession>E1CG16</accession>
<evidence type="ECO:0000313" key="5">
    <source>
        <dbReference type="EMBL" id="BAJ19030.1"/>
    </source>
</evidence>
<dbReference type="PROSITE" id="PS51643">
    <property type="entry name" value="HD_CAS3"/>
    <property type="match status" value="1"/>
</dbReference>
<dbReference type="Pfam" id="PF18019">
    <property type="entry name" value="Cas3_HD"/>
    <property type="match status" value="1"/>
</dbReference>
<dbReference type="InterPro" id="IPR038257">
    <property type="entry name" value="CRISPR-assoc_Cas3_HD_sf"/>
</dbReference>
<keyword evidence="5" id="KW-0547">Nucleotide-binding</keyword>
<keyword evidence="1" id="KW-0479">Metal-binding</keyword>
<dbReference type="GO" id="GO:0004386">
    <property type="term" value="F:helicase activity"/>
    <property type="evidence" value="ECO:0007669"/>
    <property type="project" value="UniProtKB-KW"/>
</dbReference>
<organism evidence="5">
    <name type="scientific">Streptomyces sp. SANK 62799</name>
    <dbReference type="NCBI Taxonomy" id="701528"/>
    <lineage>
        <taxon>Bacteria</taxon>
        <taxon>Bacillati</taxon>
        <taxon>Actinomycetota</taxon>
        <taxon>Actinomycetes</taxon>
        <taxon>Kitasatosporales</taxon>
        <taxon>Streptomycetaceae</taxon>
        <taxon>Streptomyces</taxon>
    </lineage>
</organism>
<proteinExistence type="predicted"/>
<keyword evidence="5" id="KW-0067">ATP-binding</keyword>
<name>E1CG16_9ACTN</name>
<feature type="non-terminal residue" evidence="5">
    <location>
        <position position="275"/>
    </location>
</feature>
<evidence type="ECO:0000259" key="4">
    <source>
        <dbReference type="PROSITE" id="PS51643"/>
    </source>
</evidence>
<protein>
    <submittedName>
        <fullName evidence="5">Putative helicase</fullName>
    </submittedName>
</protein>
<evidence type="ECO:0000256" key="2">
    <source>
        <dbReference type="ARBA" id="ARBA00022801"/>
    </source>
</evidence>
<dbReference type="GO" id="GO:0051607">
    <property type="term" value="P:defense response to virus"/>
    <property type="evidence" value="ECO:0007669"/>
    <property type="project" value="UniProtKB-KW"/>
</dbReference>
<dbReference type="GO" id="GO:0016787">
    <property type="term" value="F:hydrolase activity"/>
    <property type="evidence" value="ECO:0007669"/>
    <property type="project" value="UniProtKB-KW"/>
</dbReference>
<evidence type="ECO:0000256" key="3">
    <source>
        <dbReference type="ARBA" id="ARBA00023118"/>
    </source>
</evidence>
<dbReference type="EMBL" id="AB538860">
    <property type="protein sequence ID" value="BAJ19030.1"/>
    <property type="molecule type" value="Genomic_DNA"/>
</dbReference>
<dbReference type="GO" id="GO:0046872">
    <property type="term" value="F:metal ion binding"/>
    <property type="evidence" value="ECO:0007669"/>
    <property type="project" value="UniProtKB-KW"/>
</dbReference>
<keyword evidence="2" id="KW-0378">Hydrolase</keyword>
<reference evidence="5" key="1">
    <citation type="submission" date="2009-12" db="EMBL/GenBank/DDBJ databases">
        <title>An ATP-Independent Strategy for Carboxylic Acid Activation and Amide Bond Formation Revealed upon Characterization of the A-503083 Biosynthetic Gene Cluster.</title>
        <authorList>
            <person name="Funabashi M."/>
            <person name="Nonaka K."/>
            <person name="Hosobuchi M."/>
            <person name="Fujita Y."/>
            <person name="Shibata T."/>
            <person name="Chi X."/>
            <person name="Yang Z."/>
            <person name="Van Lanen S.G."/>
        </authorList>
    </citation>
    <scope>NUCLEOTIDE SEQUENCE</scope>
    <source>
        <strain evidence="5">SANK 62799</strain>
    </source>
</reference>
<sequence length="275" mass="30151">MQTSPSDRSGVSLIGIPQRRRRMAHKSHFSLARLLVWGKTDLRGRSRARRGPAWNPLVAHCLDSAATGGELFDHYLSEPVRAHLVEAFGGGCRAVARKVLMLLVALHDLPGKAHPGFLLQFLSCGDADLREHGRRWLERARAAGLPVSEDDRAAYRHHAHVTALYLPSLLGCRCPLCAVLAYEPAGTRHEGLHTVATLLGGHHGDIPSALSILQADFGRTETWRQTHVELLSELAAVLDIDLSVLPQLIAPERPCVLPCFLGLTTLSDWIPIVSR</sequence>
<dbReference type="Gene3D" id="1.10.3210.30">
    <property type="match status" value="1"/>
</dbReference>
<feature type="domain" description="HD Cas3-type" evidence="4">
    <location>
        <begin position="50"/>
        <end position="270"/>
    </location>
</feature>
<dbReference type="AlphaFoldDB" id="E1CG16"/>
<keyword evidence="5" id="KW-0347">Helicase</keyword>
<dbReference type="InterPro" id="IPR006483">
    <property type="entry name" value="CRISPR-assoc_Cas3_HD"/>
</dbReference>
<dbReference type="CDD" id="cd09641">
    <property type="entry name" value="Cas3''_I"/>
    <property type="match status" value="1"/>
</dbReference>